<dbReference type="OrthoDB" id="512901at2"/>
<dbReference type="EMBL" id="OCSU01000001">
    <property type="protein sequence ID" value="SOE58463.1"/>
    <property type="molecule type" value="Genomic_DNA"/>
</dbReference>
<accession>A0A7Z7I3B8</accession>
<organism evidence="1 2">
    <name type="scientific">Caballeronia arationis</name>
    <dbReference type="NCBI Taxonomy" id="1777142"/>
    <lineage>
        <taxon>Bacteria</taxon>
        <taxon>Pseudomonadati</taxon>
        <taxon>Pseudomonadota</taxon>
        <taxon>Betaproteobacteria</taxon>
        <taxon>Burkholderiales</taxon>
        <taxon>Burkholderiaceae</taxon>
        <taxon>Caballeronia</taxon>
    </lineage>
</organism>
<keyword evidence="2" id="KW-1185">Reference proteome</keyword>
<gene>
    <name evidence="1" type="ORF">SAMN05446927_1599</name>
</gene>
<sequence>MIFHASIPARDPQRAATVLAELWGGFIAPFAVFPGSWVAVAGDERGTVIEVHPADRVLHPSEAEPGFVPADAPPARYSAFHLAVATKLSAEDVIALGQREGWRAERCTRGNHFFDVIELWIDNATLIECLTAEMQADYLAFATPENFRAIANAAPR</sequence>
<evidence type="ECO:0008006" key="3">
    <source>
        <dbReference type="Google" id="ProtNLM"/>
    </source>
</evidence>
<comment type="caution">
    <text evidence="1">The sequence shown here is derived from an EMBL/GenBank/DDBJ whole genome shotgun (WGS) entry which is preliminary data.</text>
</comment>
<evidence type="ECO:0000313" key="1">
    <source>
        <dbReference type="EMBL" id="SOE58463.1"/>
    </source>
</evidence>
<evidence type="ECO:0000313" key="2">
    <source>
        <dbReference type="Proteomes" id="UP000219522"/>
    </source>
</evidence>
<proteinExistence type="predicted"/>
<dbReference type="Proteomes" id="UP000219522">
    <property type="component" value="Unassembled WGS sequence"/>
</dbReference>
<name>A0A7Z7I3B8_9BURK</name>
<protein>
    <recommendedName>
        <fullName evidence="3">Glyoxalase/bleomycin resistance protein/dioxygenase</fullName>
    </recommendedName>
</protein>
<reference evidence="1 2" key="1">
    <citation type="submission" date="2017-09" db="EMBL/GenBank/DDBJ databases">
        <authorList>
            <person name="Varghese N."/>
            <person name="Submissions S."/>
        </authorList>
    </citation>
    <scope>NUCLEOTIDE SEQUENCE [LARGE SCALE GENOMIC DNA]</scope>
    <source>
        <strain evidence="1 2">OK806</strain>
    </source>
</reference>
<dbReference type="AlphaFoldDB" id="A0A7Z7I3B8"/>
<dbReference type="RefSeq" id="WP_062632283.1">
    <property type="nucleotide sequence ID" value="NZ_FCOG02000003.1"/>
</dbReference>